<dbReference type="OrthoDB" id="305177at2759"/>
<accession>A0A8S1KK80</accession>
<evidence type="ECO:0000313" key="3">
    <source>
        <dbReference type="Proteomes" id="UP000692954"/>
    </source>
</evidence>
<protein>
    <submittedName>
        <fullName evidence="2">Uncharacterized protein</fullName>
    </submittedName>
</protein>
<feature type="coiled-coil region" evidence="1">
    <location>
        <begin position="190"/>
        <end position="276"/>
    </location>
</feature>
<feature type="coiled-coil region" evidence="1">
    <location>
        <begin position="399"/>
        <end position="426"/>
    </location>
</feature>
<reference evidence="2" key="1">
    <citation type="submission" date="2021-01" db="EMBL/GenBank/DDBJ databases">
        <authorList>
            <consortium name="Genoscope - CEA"/>
            <person name="William W."/>
        </authorList>
    </citation>
    <scope>NUCLEOTIDE SEQUENCE</scope>
</reference>
<evidence type="ECO:0000313" key="2">
    <source>
        <dbReference type="EMBL" id="CAD8051324.1"/>
    </source>
</evidence>
<comment type="caution">
    <text evidence="2">The sequence shown here is derived from an EMBL/GenBank/DDBJ whole genome shotgun (WGS) entry which is preliminary data.</text>
</comment>
<proteinExistence type="predicted"/>
<organism evidence="2 3">
    <name type="scientific">Paramecium sonneborni</name>
    <dbReference type="NCBI Taxonomy" id="65129"/>
    <lineage>
        <taxon>Eukaryota</taxon>
        <taxon>Sar</taxon>
        <taxon>Alveolata</taxon>
        <taxon>Ciliophora</taxon>
        <taxon>Intramacronucleata</taxon>
        <taxon>Oligohymenophorea</taxon>
        <taxon>Peniculida</taxon>
        <taxon>Parameciidae</taxon>
        <taxon>Paramecium</taxon>
    </lineage>
</organism>
<name>A0A8S1KK80_9CILI</name>
<dbReference type="Proteomes" id="UP000692954">
    <property type="component" value="Unassembled WGS sequence"/>
</dbReference>
<sequence>MTDPYYRPRLINYQETTPKKMFANQNQSFTQPYLNKSPNYHTPDRAMKQPFRIQNQSYNDMSEVMNRQQLSHYPPTYQSSQISIQQELNNTNTSKYMDQFIKRSDNSITQESSWFQQKTSNISPNIQQHRIELEKNKRDSSQPFYDNNHQVTDRNLRPIKFEEKIPSEKRDIEKIKQILVDQQLKLNLQLDDYKVKLQKQETRIMELEKQNKVLKTQINEKNLEVKTIQQSHISQQKLQEIQDQQMRKFQKIYEQLTQQNDDLREENNQLKLLMLQVDNYSSVSRSIISKKNSEQEFQLISQQDNIKELIDQFLQGTSEQLLSLTQDTLIQNAFIYFRDIINSLQYNQHQKLDFQMLKETDFMKIKKQSEDIISVPELHKKADHLIREIKGKMEEMASLKEGDQKKNILKEEIDRLQKEYEGIQILVTEQSDYLDKNTNNLHRNSIISFDQNFDGEEQH</sequence>
<evidence type="ECO:0000256" key="1">
    <source>
        <dbReference type="SAM" id="Coils"/>
    </source>
</evidence>
<keyword evidence="3" id="KW-1185">Reference proteome</keyword>
<dbReference type="AlphaFoldDB" id="A0A8S1KK80"/>
<dbReference type="EMBL" id="CAJJDN010000005">
    <property type="protein sequence ID" value="CAD8051324.1"/>
    <property type="molecule type" value="Genomic_DNA"/>
</dbReference>
<gene>
    <name evidence="2" type="ORF">PSON_ATCC_30995.1.T0050517</name>
</gene>
<keyword evidence="1" id="KW-0175">Coiled coil</keyword>